<feature type="region of interest" description="Disordered" evidence="1">
    <location>
        <begin position="221"/>
        <end position="259"/>
    </location>
</feature>
<dbReference type="PANTHER" id="PTHR47595:SF1">
    <property type="entry name" value="MYB_SANT-LIKE DNA-BINDING DOMAIN-CONTAINING PROTEIN"/>
    <property type="match status" value="1"/>
</dbReference>
<feature type="compositionally biased region" description="Low complexity" evidence="1">
    <location>
        <begin position="147"/>
        <end position="166"/>
    </location>
</feature>
<evidence type="ECO:0000313" key="3">
    <source>
        <dbReference type="EMBL" id="KYN26722.1"/>
    </source>
</evidence>
<feature type="compositionally biased region" description="Basic residues" evidence="1">
    <location>
        <begin position="249"/>
        <end position="259"/>
    </location>
</feature>
<evidence type="ECO:0000256" key="1">
    <source>
        <dbReference type="SAM" id="MobiDB-lite"/>
    </source>
</evidence>
<protein>
    <recommendedName>
        <fullName evidence="2">Myb/SANT-like DNA-binding domain-containing protein</fullName>
    </recommendedName>
</protein>
<sequence>MHRTWTVRSTKFLLELFKERKNKFRDPKIRKRSLWTDIMKEMQKMGYTDVNEDILDRKLWNLKKTYRSIKDNNKKTSTGRGRITWEYYDIFEEIFSDDRTINFGSTISSFNQVTDQAFATVSRPNSISTNYSRSTPSPQLAPAKVISTQSSSPSSISTNFSRSTPSPQLAPAMVTPIESGLSMNCTPTLQSNARSSPLSNPIAADSFIELDINVNSNNSNCMSENEYSNDRQSSAEMSDSVYRDPLKSVQKKARFKGSL</sequence>
<feature type="region of interest" description="Disordered" evidence="1">
    <location>
        <begin position="125"/>
        <end position="169"/>
    </location>
</feature>
<gene>
    <name evidence="3" type="ORF">ALC57_03889</name>
</gene>
<dbReference type="PANTHER" id="PTHR47595">
    <property type="entry name" value="HEAT SHOCK 70 KDA PROTEIN 14"/>
    <property type="match status" value="1"/>
</dbReference>
<reference evidence="3 4" key="1">
    <citation type="submission" date="2015-09" db="EMBL/GenBank/DDBJ databases">
        <title>Trachymyrmex cornetzi WGS genome.</title>
        <authorList>
            <person name="Nygaard S."/>
            <person name="Hu H."/>
            <person name="Boomsma J."/>
            <person name="Zhang G."/>
        </authorList>
    </citation>
    <scope>NUCLEOTIDE SEQUENCE [LARGE SCALE GENOMIC DNA]</scope>
    <source>
        <strain evidence="3">Tcor2-1</strain>
        <tissue evidence="3">Whole body</tissue>
    </source>
</reference>
<dbReference type="EMBL" id="KQ978986">
    <property type="protein sequence ID" value="KYN26722.1"/>
    <property type="molecule type" value="Genomic_DNA"/>
</dbReference>
<evidence type="ECO:0000259" key="2">
    <source>
        <dbReference type="Pfam" id="PF13837"/>
    </source>
</evidence>
<proteinExistence type="predicted"/>
<dbReference type="Pfam" id="PF13837">
    <property type="entry name" value="Myb_DNA-bind_4"/>
    <property type="match status" value="1"/>
</dbReference>
<keyword evidence="4" id="KW-1185">Reference proteome</keyword>
<dbReference type="InterPro" id="IPR044822">
    <property type="entry name" value="Myb_DNA-bind_4"/>
</dbReference>
<feature type="domain" description="Myb/SANT-like DNA-binding" evidence="2">
    <location>
        <begin position="3"/>
        <end position="93"/>
    </location>
</feature>
<dbReference type="Gene3D" id="1.10.10.60">
    <property type="entry name" value="Homeodomain-like"/>
    <property type="match status" value="1"/>
</dbReference>
<organism evidence="3 4">
    <name type="scientific">Trachymyrmex cornetzi</name>
    <dbReference type="NCBI Taxonomy" id="471704"/>
    <lineage>
        <taxon>Eukaryota</taxon>
        <taxon>Metazoa</taxon>
        <taxon>Ecdysozoa</taxon>
        <taxon>Arthropoda</taxon>
        <taxon>Hexapoda</taxon>
        <taxon>Insecta</taxon>
        <taxon>Pterygota</taxon>
        <taxon>Neoptera</taxon>
        <taxon>Endopterygota</taxon>
        <taxon>Hymenoptera</taxon>
        <taxon>Apocrita</taxon>
        <taxon>Aculeata</taxon>
        <taxon>Formicoidea</taxon>
        <taxon>Formicidae</taxon>
        <taxon>Myrmicinae</taxon>
        <taxon>Trachymyrmex</taxon>
    </lineage>
</organism>
<accession>A0A151JM40</accession>
<dbReference type="AlphaFoldDB" id="A0A151JM40"/>
<name>A0A151JM40_9HYME</name>
<feature type="compositionally biased region" description="Polar residues" evidence="1">
    <location>
        <begin position="125"/>
        <end position="138"/>
    </location>
</feature>
<dbReference type="Proteomes" id="UP000078492">
    <property type="component" value="Unassembled WGS sequence"/>
</dbReference>
<evidence type="ECO:0000313" key="4">
    <source>
        <dbReference type="Proteomes" id="UP000078492"/>
    </source>
</evidence>